<feature type="domain" description="Alginate export" evidence="2">
    <location>
        <begin position="94"/>
        <end position="393"/>
    </location>
</feature>
<accession>A0A1T5CM24</accession>
<reference evidence="4" key="1">
    <citation type="submission" date="2017-02" db="EMBL/GenBank/DDBJ databases">
        <authorList>
            <person name="Varghese N."/>
            <person name="Submissions S."/>
        </authorList>
    </citation>
    <scope>NUCLEOTIDE SEQUENCE [LARGE SCALE GENOMIC DNA]</scope>
    <source>
        <strain evidence="4">DSM 24967</strain>
    </source>
</reference>
<evidence type="ECO:0000313" key="3">
    <source>
        <dbReference type="EMBL" id="SKB60391.1"/>
    </source>
</evidence>
<dbReference type="Pfam" id="PF13372">
    <property type="entry name" value="Alginate_exp"/>
    <property type="match status" value="1"/>
</dbReference>
<dbReference type="InterPro" id="IPR025388">
    <property type="entry name" value="Alginate_export_dom"/>
</dbReference>
<dbReference type="SUPFAM" id="SSF56935">
    <property type="entry name" value="Porins"/>
    <property type="match status" value="1"/>
</dbReference>
<dbReference type="EMBL" id="FUYQ01000013">
    <property type="protein sequence ID" value="SKB60391.1"/>
    <property type="molecule type" value="Genomic_DNA"/>
</dbReference>
<proteinExistence type="predicted"/>
<dbReference type="InterPro" id="IPR053728">
    <property type="entry name" value="Alginate_Permeability_Chnl"/>
</dbReference>
<dbReference type="Proteomes" id="UP000190852">
    <property type="component" value="Unassembled WGS sequence"/>
</dbReference>
<sequence length="428" mass="48700">MKTPVKLFVVCALLVTGTALHAQEEFSISTQIRPRAEYRNGTLFPRDAGDGAVFFVNTRARLSMEYKRSDLIMKLSGQHVGVWGQDPQIEKEGRFMLNEAWLQLPFGNGFFVKAGRQQLSYDDDRILGTLDWNTSGRWHDALKVGYENKIRSAHLLLAYNQKIEPYAGMDYSYTDAQPYKTMQGLWYKEQIGKKFNISALFLNLGLVPGSASSSPVDVKYMQTMGTNLNFVTSDWNLYGTFYFQTGKNAQKQKVEAWMWAFKADYKLNDTWKLTVGSDWLSGDNHPAEGTYKAFNPLYGTHHKFYGAMDYYYASGFLSGMAPGLWDNQLGVSFKASKDVVLQANYHLFSSTTDPKDRWLTSDLGKSLGSELDLTIDWQIRKDVKLSGGYSVYFGTATMEMYKGGSQDSWQDWGWVSLNVNPRVFISKW</sequence>
<organism evidence="3 4">
    <name type="scientific">Parabacteroides chartae</name>
    <dbReference type="NCBI Taxonomy" id="1037355"/>
    <lineage>
        <taxon>Bacteria</taxon>
        <taxon>Pseudomonadati</taxon>
        <taxon>Bacteroidota</taxon>
        <taxon>Bacteroidia</taxon>
        <taxon>Bacteroidales</taxon>
        <taxon>Tannerellaceae</taxon>
        <taxon>Parabacteroides</taxon>
    </lineage>
</organism>
<dbReference type="AlphaFoldDB" id="A0A1T5CM24"/>
<feature type="signal peptide" evidence="1">
    <location>
        <begin position="1"/>
        <end position="22"/>
    </location>
</feature>
<evidence type="ECO:0000313" key="4">
    <source>
        <dbReference type="Proteomes" id="UP000190852"/>
    </source>
</evidence>
<protein>
    <submittedName>
        <fullName evidence="3">Alginate export</fullName>
    </submittedName>
</protein>
<evidence type="ECO:0000259" key="2">
    <source>
        <dbReference type="Pfam" id="PF13372"/>
    </source>
</evidence>
<keyword evidence="4" id="KW-1185">Reference proteome</keyword>
<keyword evidence="1" id="KW-0732">Signal</keyword>
<name>A0A1T5CM24_9BACT</name>
<dbReference type="Gene3D" id="2.40.160.100">
    <property type="match status" value="1"/>
</dbReference>
<gene>
    <name evidence="3" type="ORF">SAMN05660349_01964</name>
</gene>
<feature type="chain" id="PRO_5012752668" evidence="1">
    <location>
        <begin position="23"/>
        <end position="428"/>
    </location>
</feature>
<evidence type="ECO:0000256" key="1">
    <source>
        <dbReference type="SAM" id="SignalP"/>
    </source>
</evidence>
<dbReference type="RefSeq" id="WP_079683476.1">
    <property type="nucleotide sequence ID" value="NZ_FUYQ01000013.1"/>
</dbReference>